<dbReference type="EMBL" id="QGKV02000297">
    <property type="protein sequence ID" value="KAF3611965.1"/>
    <property type="molecule type" value="Genomic_DNA"/>
</dbReference>
<organism evidence="1 2">
    <name type="scientific">Brassica cretica</name>
    <name type="common">Mustard</name>
    <dbReference type="NCBI Taxonomy" id="69181"/>
    <lineage>
        <taxon>Eukaryota</taxon>
        <taxon>Viridiplantae</taxon>
        <taxon>Streptophyta</taxon>
        <taxon>Embryophyta</taxon>
        <taxon>Tracheophyta</taxon>
        <taxon>Spermatophyta</taxon>
        <taxon>Magnoliopsida</taxon>
        <taxon>eudicotyledons</taxon>
        <taxon>Gunneridae</taxon>
        <taxon>Pentapetalae</taxon>
        <taxon>rosids</taxon>
        <taxon>malvids</taxon>
        <taxon>Brassicales</taxon>
        <taxon>Brassicaceae</taxon>
        <taxon>Brassiceae</taxon>
        <taxon>Brassica</taxon>
    </lineage>
</organism>
<name>A0ABQ7F9F1_BRACR</name>
<gene>
    <name evidence="1" type="ORF">DY000_02049265</name>
</gene>
<accession>A0ABQ7F9F1</accession>
<evidence type="ECO:0000313" key="1">
    <source>
        <dbReference type="EMBL" id="KAF3611965.1"/>
    </source>
</evidence>
<reference evidence="1 2" key="1">
    <citation type="journal article" date="2020" name="BMC Genomics">
        <title>Intraspecific diversification of the crop wild relative Brassica cretica Lam. using demographic model selection.</title>
        <authorList>
            <person name="Kioukis A."/>
            <person name="Michalopoulou V.A."/>
            <person name="Briers L."/>
            <person name="Pirintsos S."/>
            <person name="Studholme D.J."/>
            <person name="Pavlidis P."/>
            <person name="Sarris P.F."/>
        </authorList>
    </citation>
    <scope>NUCLEOTIDE SEQUENCE [LARGE SCALE GENOMIC DNA]</scope>
    <source>
        <strain evidence="2">cv. PFS-1207/04</strain>
    </source>
</reference>
<keyword evidence="2" id="KW-1185">Reference proteome</keyword>
<comment type="caution">
    <text evidence="1">The sequence shown here is derived from an EMBL/GenBank/DDBJ whole genome shotgun (WGS) entry which is preliminary data.</text>
</comment>
<sequence>MARLYRSGKAPWPDDWLVIWSIRLTTICGFFSEMDYVNNSIEVSKSRTVQAVINFREQQTHPDCTKQRMWEEFVLSKDEGNQSSIRKHIMILQHQERLDVDI</sequence>
<protein>
    <submittedName>
        <fullName evidence="1">Uncharacterized protein</fullName>
    </submittedName>
</protein>
<proteinExistence type="predicted"/>
<dbReference type="Proteomes" id="UP000266723">
    <property type="component" value="Unassembled WGS sequence"/>
</dbReference>
<evidence type="ECO:0000313" key="2">
    <source>
        <dbReference type="Proteomes" id="UP000266723"/>
    </source>
</evidence>